<keyword evidence="11 14" id="KW-1133">Transmembrane helix</keyword>
<dbReference type="PRINTS" id="PR00344">
    <property type="entry name" value="BCTRLSENSOR"/>
</dbReference>
<dbReference type="SMART" id="SM00387">
    <property type="entry name" value="HATPase_c"/>
    <property type="match status" value="1"/>
</dbReference>
<comment type="subcellular location">
    <subcellularLocation>
        <location evidence="2">Cell membrane</location>
        <topology evidence="2">Multi-pass membrane protein</topology>
    </subcellularLocation>
</comment>
<protein>
    <recommendedName>
        <fullName evidence="3">histidine kinase</fullName>
        <ecNumber evidence="3">2.7.13.3</ecNumber>
    </recommendedName>
</protein>
<keyword evidence="5" id="KW-0597">Phosphoprotein</keyword>
<evidence type="ECO:0000256" key="14">
    <source>
        <dbReference type="SAM" id="Phobius"/>
    </source>
</evidence>
<evidence type="ECO:0000256" key="12">
    <source>
        <dbReference type="ARBA" id="ARBA00023012"/>
    </source>
</evidence>
<dbReference type="SMART" id="SM00304">
    <property type="entry name" value="HAMP"/>
    <property type="match status" value="1"/>
</dbReference>
<dbReference type="InterPro" id="IPR050398">
    <property type="entry name" value="HssS/ArlS-like"/>
</dbReference>
<dbReference type="GO" id="GO:0005524">
    <property type="term" value="F:ATP binding"/>
    <property type="evidence" value="ECO:0007669"/>
    <property type="project" value="UniProtKB-KW"/>
</dbReference>
<evidence type="ECO:0000256" key="9">
    <source>
        <dbReference type="ARBA" id="ARBA00022777"/>
    </source>
</evidence>
<dbReference type="CDD" id="cd06225">
    <property type="entry name" value="HAMP"/>
    <property type="match status" value="1"/>
</dbReference>
<reference evidence="17 18" key="1">
    <citation type="submission" date="2019-04" db="EMBL/GenBank/DDBJ databases">
        <title>Cohnella sp. nov., isolated from soil.</title>
        <authorList>
            <person name="Kim W."/>
        </authorList>
    </citation>
    <scope>NUCLEOTIDE SEQUENCE [LARGE SCALE GENOMIC DNA]</scope>
    <source>
        <strain evidence="17 18">CAU 1483</strain>
    </source>
</reference>
<dbReference type="PROSITE" id="PS50885">
    <property type="entry name" value="HAMP"/>
    <property type="match status" value="1"/>
</dbReference>
<evidence type="ECO:0000259" key="16">
    <source>
        <dbReference type="PROSITE" id="PS50885"/>
    </source>
</evidence>
<evidence type="ECO:0000256" key="1">
    <source>
        <dbReference type="ARBA" id="ARBA00000085"/>
    </source>
</evidence>
<feature type="domain" description="HAMP" evidence="16">
    <location>
        <begin position="32"/>
        <end position="84"/>
    </location>
</feature>
<keyword evidence="9 17" id="KW-0418">Kinase</keyword>
<evidence type="ECO:0000256" key="13">
    <source>
        <dbReference type="ARBA" id="ARBA00023136"/>
    </source>
</evidence>
<dbReference type="Gene3D" id="3.30.565.10">
    <property type="entry name" value="Histidine kinase-like ATPase, C-terminal domain"/>
    <property type="match status" value="1"/>
</dbReference>
<dbReference type="Gene3D" id="1.10.287.130">
    <property type="match status" value="1"/>
</dbReference>
<dbReference type="FunFam" id="1.10.287.130:FF:000008">
    <property type="entry name" value="Two-component sensor histidine kinase"/>
    <property type="match status" value="1"/>
</dbReference>
<name>A0A4U0FHV1_9BACL</name>
<dbReference type="InterPro" id="IPR003594">
    <property type="entry name" value="HATPase_dom"/>
</dbReference>
<dbReference type="InterPro" id="IPR004358">
    <property type="entry name" value="Sig_transdc_His_kin-like_C"/>
</dbReference>
<dbReference type="Pfam" id="PF00672">
    <property type="entry name" value="HAMP"/>
    <property type="match status" value="1"/>
</dbReference>
<keyword evidence="8" id="KW-0547">Nucleotide-binding</keyword>
<dbReference type="InterPro" id="IPR005467">
    <property type="entry name" value="His_kinase_dom"/>
</dbReference>
<evidence type="ECO:0000313" key="17">
    <source>
        <dbReference type="EMBL" id="TJY44613.1"/>
    </source>
</evidence>
<dbReference type="EMBL" id="SUPK01000001">
    <property type="protein sequence ID" value="TJY44613.1"/>
    <property type="molecule type" value="Genomic_DNA"/>
</dbReference>
<keyword evidence="4" id="KW-1003">Cell membrane</keyword>
<dbReference type="InterPro" id="IPR036097">
    <property type="entry name" value="HisK_dim/P_sf"/>
</dbReference>
<accession>A0A4U0FHV1</accession>
<dbReference type="PANTHER" id="PTHR45528:SF1">
    <property type="entry name" value="SENSOR HISTIDINE KINASE CPXA"/>
    <property type="match status" value="1"/>
</dbReference>
<evidence type="ECO:0000256" key="8">
    <source>
        <dbReference type="ARBA" id="ARBA00022741"/>
    </source>
</evidence>
<keyword evidence="6" id="KW-0808">Transferase</keyword>
<dbReference type="SUPFAM" id="SSF158472">
    <property type="entry name" value="HAMP domain-like"/>
    <property type="match status" value="1"/>
</dbReference>
<dbReference type="SUPFAM" id="SSF55874">
    <property type="entry name" value="ATPase domain of HSP90 chaperone/DNA topoisomerase II/histidine kinase"/>
    <property type="match status" value="1"/>
</dbReference>
<evidence type="ECO:0000256" key="3">
    <source>
        <dbReference type="ARBA" id="ARBA00012438"/>
    </source>
</evidence>
<dbReference type="OrthoDB" id="9792991at2"/>
<comment type="catalytic activity">
    <reaction evidence="1">
        <text>ATP + protein L-histidine = ADP + protein N-phospho-L-histidine.</text>
        <dbReference type="EC" id="2.7.13.3"/>
    </reaction>
</comment>
<evidence type="ECO:0000256" key="5">
    <source>
        <dbReference type="ARBA" id="ARBA00022553"/>
    </source>
</evidence>
<evidence type="ECO:0000313" key="18">
    <source>
        <dbReference type="Proteomes" id="UP000309673"/>
    </source>
</evidence>
<gene>
    <name evidence="17" type="ORF">E5161_03345</name>
</gene>
<dbReference type="PANTHER" id="PTHR45528">
    <property type="entry name" value="SENSOR HISTIDINE KINASE CPXA"/>
    <property type="match status" value="1"/>
</dbReference>
<organism evidence="17 18">
    <name type="scientific">Cohnella pontilimi</name>
    <dbReference type="NCBI Taxonomy" id="2564100"/>
    <lineage>
        <taxon>Bacteria</taxon>
        <taxon>Bacillati</taxon>
        <taxon>Bacillota</taxon>
        <taxon>Bacilli</taxon>
        <taxon>Bacillales</taxon>
        <taxon>Paenibacillaceae</taxon>
        <taxon>Cohnella</taxon>
    </lineage>
</organism>
<keyword evidence="10" id="KW-0067">ATP-binding</keyword>
<dbReference type="Pfam" id="PF00512">
    <property type="entry name" value="HisKA"/>
    <property type="match status" value="1"/>
</dbReference>
<feature type="transmembrane region" description="Helical" evidence="14">
    <location>
        <begin position="12"/>
        <end position="32"/>
    </location>
</feature>
<dbReference type="EC" id="2.7.13.3" evidence="3"/>
<keyword evidence="12" id="KW-0902">Two-component regulatory system</keyword>
<proteinExistence type="predicted"/>
<evidence type="ECO:0000259" key="15">
    <source>
        <dbReference type="PROSITE" id="PS50109"/>
    </source>
</evidence>
<evidence type="ECO:0000256" key="4">
    <source>
        <dbReference type="ARBA" id="ARBA00022475"/>
    </source>
</evidence>
<keyword evidence="7 14" id="KW-0812">Transmembrane</keyword>
<dbReference type="GO" id="GO:0000155">
    <property type="term" value="F:phosphorelay sensor kinase activity"/>
    <property type="evidence" value="ECO:0007669"/>
    <property type="project" value="InterPro"/>
</dbReference>
<dbReference type="CDD" id="cd00075">
    <property type="entry name" value="HATPase"/>
    <property type="match status" value="1"/>
</dbReference>
<dbReference type="AlphaFoldDB" id="A0A4U0FHV1"/>
<dbReference type="PROSITE" id="PS50109">
    <property type="entry name" value="HIS_KIN"/>
    <property type="match status" value="1"/>
</dbReference>
<evidence type="ECO:0000256" key="10">
    <source>
        <dbReference type="ARBA" id="ARBA00022840"/>
    </source>
</evidence>
<dbReference type="Gene3D" id="6.10.340.10">
    <property type="match status" value="1"/>
</dbReference>
<dbReference type="GO" id="GO:0005886">
    <property type="term" value="C:plasma membrane"/>
    <property type="evidence" value="ECO:0007669"/>
    <property type="project" value="UniProtKB-SubCell"/>
</dbReference>
<dbReference type="SMART" id="SM00388">
    <property type="entry name" value="HisKA"/>
    <property type="match status" value="1"/>
</dbReference>
<evidence type="ECO:0000256" key="7">
    <source>
        <dbReference type="ARBA" id="ARBA00022692"/>
    </source>
</evidence>
<keyword evidence="13 14" id="KW-0472">Membrane</keyword>
<dbReference type="SUPFAM" id="SSF47384">
    <property type="entry name" value="Homodimeric domain of signal transducing histidine kinase"/>
    <property type="match status" value="1"/>
</dbReference>
<dbReference type="CDD" id="cd00082">
    <property type="entry name" value="HisKA"/>
    <property type="match status" value="1"/>
</dbReference>
<feature type="domain" description="Histidine kinase" evidence="15">
    <location>
        <begin position="99"/>
        <end position="316"/>
    </location>
</feature>
<evidence type="ECO:0000256" key="11">
    <source>
        <dbReference type="ARBA" id="ARBA00022989"/>
    </source>
</evidence>
<dbReference type="InterPro" id="IPR003661">
    <property type="entry name" value="HisK_dim/P_dom"/>
</dbReference>
<evidence type="ECO:0000256" key="6">
    <source>
        <dbReference type="ARBA" id="ARBA00022679"/>
    </source>
</evidence>
<sequence length="321" mass="36841">MAHSLLRTFGTVPVYVMGSFCFFLLFMVLLNWRRFRYIQEISESVEHIAQGNFNDEIPVRQNNEVKLLAENMNLLVGRLKWSMEEERKAERSKNELVTNVSHDLRTPLTSIIGYLGLIDQDRYRDEIELRHYVQIAHAKAQRLNSLINDLFEYTRMSGGNLPLRNTHVNLVELMNQLLEHYRLPLEEAGMQGHLHTDTGAIRVWADPDKLVRIFENLLANAMTYGRDGGKVDIRLRVEAGHAVSEVINYGEPIPAGDLPYLFDRFYRVDKSRTGNERGSGLGLAIAKGLVEKHGGSIRAASDDRCTLFEVRFPLMSEIRRE</sequence>
<dbReference type="Proteomes" id="UP000309673">
    <property type="component" value="Unassembled WGS sequence"/>
</dbReference>
<dbReference type="FunFam" id="3.30.565.10:FF:000013">
    <property type="entry name" value="Two-component sensor histidine kinase"/>
    <property type="match status" value="1"/>
</dbReference>
<dbReference type="Pfam" id="PF02518">
    <property type="entry name" value="HATPase_c"/>
    <property type="match status" value="1"/>
</dbReference>
<evidence type="ECO:0000256" key="2">
    <source>
        <dbReference type="ARBA" id="ARBA00004651"/>
    </source>
</evidence>
<comment type="caution">
    <text evidence="17">The sequence shown here is derived from an EMBL/GenBank/DDBJ whole genome shotgun (WGS) entry which is preliminary data.</text>
</comment>
<dbReference type="InterPro" id="IPR003660">
    <property type="entry name" value="HAMP_dom"/>
</dbReference>
<dbReference type="InterPro" id="IPR036890">
    <property type="entry name" value="HATPase_C_sf"/>
</dbReference>
<keyword evidence="18" id="KW-1185">Reference proteome</keyword>